<protein>
    <submittedName>
        <fullName evidence="7">Sulfate permease</fullName>
    </submittedName>
</protein>
<feature type="transmembrane region" description="Helical" evidence="5">
    <location>
        <begin position="58"/>
        <end position="86"/>
    </location>
</feature>
<keyword evidence="4 5" id="KW-0472">Membrane</keyword>
<evidence type="ECO:0000256" key="2">
    <source>
        <dbReference type="ARBA" id="ARBA00022692"/>
    </source>
</evidence>
<feature type="transmembrane region" description="Helical" evidence="5">
    <location>
        <begin position="374"/>
        <end position="393"/>
    </location>
</feature>
<dbReference type="InterPro" id="IPR001902">
    <property type="entry name" value="SLC26A/SulP_fam"/>
</dbReference>
<dbReference type="PROSITE" id="PS50801">
    <property type="entry name" value="STAS"/>
    <property type="match status" value="1"/>
</dbReference>
<dbReference type="Gene3D" id="3.30.750.24">
    <property type="entry name" value="STAS domain"/>
    <property type="match status" value="1"/>
</dbReference>
<dbReference type="CDD" id="cd07042">
    <property type="entry name" value="STAS_SulP_like_sulfate_transporter"/>
    <property type="match status" value="1"/>
</dbReference>
<gene>
    <name evidence="7" type="primary">sulP</name>
    <name evidence="7" type="ORF">HQ497_04605</name>
</gene>
<reference evidence="7" key="1">
    <citation type="submission" date="2020-05" db="EMBL/GenBank/DDBJ databases">
        <title>Sulfur intermediates as new biogeochemical hubs in an aquatic model microbial ecosystem.</title>
        <authorList>
            <person name="Vigneron A."/>
        </authorList>
    </citation>
    <scope>NUCLEOTIDE SEQUENCE</scope>
    <source>
        <strain evidence="7">Bin.250</strain>
    </source>
</reference>
<evidence type="ECO:0000259" key="6">
    <source>
        <dbReference type="PROSITE" id="PS50801"/>
    </source>
</evidence>
<feature type="transmembrane region" description="Helical" evidence="5">
    <location>
        <begin position="311"/>
        <end position="333"/>
    </location>
</feature>
<dbReference type="PANTHER" id="PTHR11814">
    <property type="entry name" value="SULFATE TRANSPORTER"/>
    <property type="match status" value="1"/>
</dbReference>
<dbReference type="Proteomes" id="UP000754644">
    <property type="component" value="Unassembled WGS sequence"/>
</dbReference>
<dbReference type="InterPro" id="IPR002645">
    <property type="entry name" value="STAS_dom"/>
</dbReference>
<dbReference type="AlphaFoldDB" id="A0A972VXX1"/>
<feature type="domain" description="STAS" evidence="6">
    <location>
        <begin position="459"/>
        <end position="572"/>
    </location>
</feature>
<dbReference type="GO" id="GO:0016020">
    <property type="term" value="C:membrane"/>
    <property type="evidence" value="ECO:0007669"/>
    <property type="project" value="UniProtKB-SubCell"/>
</dbReference>
<dbReference type="InterPro" id="IPR011547">
    <property type="entry name" value="SLC26A/SulP_dom"/>
</dbReference>
<keyword evidence="3 5" id="KW-1133">Transmembrane helix</keyword>
<feature type="transmembrane region" description="Helical" evidence="5">
    <location>
        <begin position="345"/>
        <end position="367"/>
    </location>
</feature>
<evidence type="ECO:0000313" key="7">
    <source>
        <dbReference type="EMBL" id="NQV64627.1"/>
    </source>
</evidence>
<comment type="subcellular location">
    <subcellularLocation>
        <location evidence="1">Membrane</location>
        <topology evidence="1">Multi-pass membrane protein</topology>
    </subcellularLocation>
</comment>
<dbReference type="InterPro" id="IPR036513">
    <property type="entry name" value="STAS_dom_sf"/>
</dbReference>
<evidence type="ECO:0000256" key="5">
    <source>
        <dbReference type="SAM" id="Phobius"/>
    </source>
</evidence>
<feature type="transmembrane region" description="Helical" evidence="5">
    <location>
        <begin position="275"/>
        <end position="299"/>
    </location>
</feature>
<keyword evidence="2 5" id="KW-0812">Transmembrane</keyword>
<sequence>MLLKRWLTHLLPVMQWWPKYNGEAFRADLVAGIVVLFITVPQVIAYAFLAGLPAETGLYAAIMALLCYAAFGSCRTLAVGPTAILAMMSLESVSAFQTPGTLEYTLLASKLAMVTGGVLVLLRIINFGAVVSFLSHAVVTGFITAAAILIITNQIPSILGLSAPPDTAVVIVLQHVASGMDSLNLAAMSIAIGAMFLLWFCRHHFEALLQSTGIHPRWIGSLVKSAPMYAVILSVAIVWSMGLDQSSGVSVVGVIPNQLPTWAQMDPSLVEIQQLLPSALLMSMVIFMESTSIGAAVASKRREKIEPNQELVGLGLANLGSAMVGGFPVAGSFARTIVNFSSGAVTPVASLVTCVLVVITLVWFAPWFYYLPKAVLSAIIVMSAIQLIDLHGIRKTFQFNRIDSVTFACTFLAVLGLGVETGILAGIAISFLLLIRSSSKPNIAVVGRVGNTETFRNVLRHDVGTSPQVLALRIDESIYFVNTRYIEVFLFNKIADSPAIKHVILICSSANFIDTSGLEMLELLQDSLAEVGVTLHLAEVKGPVMDKLKETEFFANMQGNVYFSTDLALKDLAEV</sequence>
<evidence type="ECO:0000256" key="3">
    <source>
        <dbReference type="ARBA" id="ARBA00022989"/>
    </source>
</evidence>
<feature type="transmembrane region" description="Helical" evidence="5">
    <location>
        <begin position="131"/>
        <end position="151"/>
    </location>
</feature>
<feature type="transmembrane region" description="Helical" evidence="5">
    <location>
        <begin position="405"/>
        <end position="435"/>
    </location>
</feature>
<feature type="transmembrane region" description="Helical" evidence="5">
    <location>
        <begin position="183"/>
        <end position="201"/>
    </location>
</feature>
<dbReference type="NCBIfam" id="TIGR00815">
    <property type="entry name" value="sulP"/>
    <property type="match status" value="1"/>
</dbReference>
<evidence type="ECO:0000256" key="1">
    <source>
        <dbReference type="ARBA" id="ARBA00004141"/>
    </source>
</evidence>
<dbReference type="Pfam" id="PF00916">
    <property type="entry name" value="Sulfate_transp"/>
    <property type="match status" value="1"/>
</dbReference>
<proteinExistence type="predicted"/>
<dbReference type="Pfam" id="PF01740">
    <property type="entry name" value="STAS"/>
    <property type="match status" value="1"/>
</dbReference>
<organism evidence="7 8">
    <name type="scientific">SAR86 cluster bacterium</name>
    <dbReference type="NCBI Taxonomy" id="2030880"/>
    <lineage>
        <taxon>Bacteria</taxon>
        <taxon>Pseudomonadati</taxon>
        <taxon>Pseudomonadota</taxon>
        <taxon>Gammaproteobacteria</taxon>
        <taxon>SAR86 cluster</taxon>
    </lineage>
</organism>
<name>A0A972VXX1_9GAMM</name>
<feature type="transmembrane region" description="Helical" evidence="5">
    <location>
        <begin position="222"/>
        <end position="242"/>
    </location>
</feature>
<dbReference type="EMBL" id="JABMOJ010000167">
    <property type="protein sequence ID" value="NQV64627.1"/>
    <property type="molecule type" value="Genomic_DNA"/>
</dbReference>
<comment type="caution">
    <text evidence="7">The sequence shown here is derived from an EMBL/GenBank/DDBJ whole genome shotgun (WGS) entry which is preliminary data.</text>
</comment>
<dbReference type="SUPFAM" id="SSF52091">
    <property type="entry name" value="SpoIIaa-like"/>
    <property type="match status" value="1"/>
</dbReference>
<evidence type="ECO:0000256" key="4">
    <source>
        <dbReference type="ARBA" id="ARBA00023136"/>
    </source>
</evidence>
<feature type="transmembrane region" description="Helical" evidence="5">
    <location>
        <begin position="107"/>
        <end position="125"/>
    </location>
</feature>
<accession>A0A972VXX1</accession>
<feature type="transmembrane region" description="Helical" evidence="5">
    <location>
        <begin position="29"/>
        <end position="52"/>
    </location>
</feature>
<evidence type="ECO:0000313" key="8">
    <source>
        <dbReference type="Proteomes" id="UP000754644"/>
    </source>
</evidence>
<dbReference type="GO" id="GO:0055085">
    <property type="term" value="P:transmembrane transport"/>
    <property type="evidence" value="ECO:0007669"/>
    <property type="project" value="InterPro"/>
</dbReference>